<keyword evidence="8 17" id="KW-0479">Metal-binding</keyword>
<evidence type="ECO:0000256" key="7">
    <source>
        <dbReference type="ARBA" id="ARBA00022694"/>
    </source>
</evidence>
<keyword evidence="14 17" id="KW-0676">Redox-active center</keyword>
<evidence type="ECO:0000256" key="8">
    <source>
        <dbReference type="ARBA" id="ARBA00022723"/>
    </source>
</evidence>
<evidence type="ECO:0000256" key="3">
    <source>
        <dbReference type="ARBA" id="ARBA00008207"/>
    </source>
</evidence>
<feature type="binding site" evidence="17">
    <location>
        <position position="9"/>
    </location>
    <ligand>
        <name>[4Fe-4S] cluster</name>
        <dbReference type="ChEBI" id="CHEBI:49883"/>
    </ligand>
</feature>
<dbReference type="Proteomes" id="UP000001556">
    <property type="component" value="Chromosome"/>
</dbReference>
<organism evidence="18 19">
    <name type="scientific">Desulforamulus reducens (strain ATCC BAA-1160 / DSM 100696 / MI-1)</name>
    <name type="common">Desulfotomaculum reducens</name>
    <dbReference type="NCBI Taxonomy" id="349161"/>
    <lineage>
        <taxon>Bacteria</taxon>
        <taxon>Bacillati</taxon>
        <taxon>Bacillota</taxon>
        <taxon>Clostridia</taxon>
        <taxon>Eubacteriales</taxon>
        <taxon>Peptococcaceae</taxon>
        <taxon>Desulforamulus</taxon>
    </lineage>
</organism>
<evidence type="ECO:0000256" key="5">
    <source>
        <dbReference type="ARBA" id="ARBA00016895"/>
    </source>
</evidence>
<dbReference type="eggNOG" id="COG1636">
    <property type="taxonomic scope" value="Bacteria"/>
</dbReference>
<keyword evidence="12 17" id="KW-0411">Iron-sulfur</keyword>
<evidence type="ECO:0000256" key="15">
    <source>
        <dbReference type="ARBA" id="ARBA00031446"/>
    </source>
</evidence>
<sequence length="185" mass="22337">MKKLLLHTCCGPCAIHPLDELRSKGFEVFGLFYNPNIHPYTEFKKRRDQLEEYAQQQNWKVIFDEEYRLDEYLHEVIHRETKRCQLCYNMRLKKAAQMAKKGNFDAFSTTLLVSPFQKHDLIRELGENLAEQYGVPFYYQDFRPGYKEATIKSKELEMYRQQYCGCIYSERDRYYRPVKKKVGER</sequence>
<dbReference type="EMBL" id="CP000612">
    <property type="protein sequence ID" value="ABO50191.1"/>
    <property type="molecule type" value="Genomic_DNA"/>
</dbReference>
<dbReference type="OrthoDB" id="9801033at2"/>
<keyword evidence="19" id="KW-1185">Reference proteome</keyword>
<keyword evidence="7 17" id="KW-0819">tRNA processing</keyword>
<dbReference type="AlphaFoldDB" id="A4J538"/>
<keyword evidence="10 17" id="KW-0560">Oxidoreductase</keyword>
<feature type="binding site" evidence="17">
    <location>
        <position position="87"/>
    </location>
    <ligand>
        <name>[4Fe-4S] cluster</name>
        <dbReference type="ChEBI" id="CHEBI:49883"/>
    </ligand>
</feature>
<dbReference type="HOGENOM" id="CLU_088177_1_1_9"/>
<evidence type="ECO:0000256" key="4">
    <source>
        <dbReference type="ARBA" id="ARBA00012622"/>
    </source>
</evidence>
<dbReference type="KEGG" id="drm:Dred_1663"/>
<dbReference type="GO" id="GO:0052693">
    <property type="term" value="F:epoxyqueuosine reductase activity"/>
    <property type="evidence" value="ECO:0007669"/>
    <property type="project" value="UniProtKB-UniRule"/>
</dbReference>
<comment type="catalytic activity">
    <reaction evidence="16 17">
        <text>epoxyqueuosine(34) in tRNA + AH2 = queuosine(34) in tRNA + A + H2O</text>
        <dbReference type="Rhea" id="RHEA:32159"/>
        <dbReference type="Rhea" id="RHEA-COMP:18571"/>
        <dbReference type="Rhea" id="RHEA-COMP:18582"/>
        <dbReference type="ChEBI" id="CHEBI:13193"/>
        <dbReference type="ChEBI" id="CHEBI:15377"/>
        <dbReference type="ChEBI" id="CHEBI:17499"/>
        <dbReference type="ChEBI" id="CHEBI:194431"/>
        <dbReference type="ChEBI" id="CHEBI:194443"/>
        <dbReference type="EC" id="1.17.99.6"/>
    </reaction>
</comment>
<feature type="binding site" evidence="17">
    <location>
        <position position="10"/>
    </location>
    <ligand>
        <name>[4Fe-4S] cluster</name>
        <dbReference type="ChEBI" id="CHEBI:49883"/>
    </ligand>
</feature>
<evidence type="ECO:0000256" key="6">
    <source>
        <dbReference type="ARBA" id="ARBA00022485"/>
    </source>
</evidence>
<dbReference type="GO" id="GO:0046872">
    <property type="term" value="F:metal ion binding"/>
    <property type="evidence" value="ECO:0007669"/>
    <property type="project" value="UniProtKB-KW"/>
</dbReference>
<dbReference type="UniPathway" id="UPA00392"/>
<reference evidence="18 19" key="1">
    <citation type="submission" date="2007-03" db="EMBL/GenBank/DDBJ databases">
        <title>Complete sequence of Desulfotomaculum reducens MI-1.</title>
        <authorList>
            <consortium name="US DOE Joint Genome Institute"/>
            <person name="Copeland A."/>
            <person name="Lucas S."/>
            <person name="Lapidus A."/>
            <person name="Barry K."/>
            <person name="Detter J.C."/>
            <person name="Glavina del Rio T."/>
            <person name="Hammon N."/>
            <person name="Israni S."/>
            <person name="Dalin E."/>
            <person name="Tice H."/>
            <person name="Pitluck S."/>
            <person name="Sims D."/>
            <person name="Brettin T."/>
            <person name="Bruce D."/>
            <person name="Han C."/>
            <person name="Tapia R."/>
            <person name="Schmutz J."/>
            <person name="Larimer F."/>
            <person name="Land M."/>
            <person name="Hauser L."/>
            <person name="Kyrpides N."/>
            <person name="Kim E."/>
            <person name="Tebo B.M."/>
            <person name="Richardson P."/>
        </authorList>
    </citation>
    <scope>NUCLEOTIDE SEQUENCE [LARGE SCALE GENOMIC DNA]</scope>
    <source>
        <strain evidence="18 19">MI-1</strain>
    </source>
</reference>
<evidence type="ECO:0000256" key="17">
    <source>
        <dbReference type="HAMAP-Rule" id="MF_02089"/>
    </source>
</evidence>
<keyword evidence="6 17" id="KW-0004">4Fe-4S</keyword>
<evidence type="ECO:0000256" key="9">
    <source>
        <dbReference type="ARBA" id="ARBA00022785"/>
    </source>
</evidence>
<name>A4J538_DESRM</name>
<keyword evidence="13 17" id="KW-1015">Disulfide bond</keyword>
<protein>
    <recommendedName>
        <fullName evidence="5 17">Epoxyqueuosine reductase QueH</fullName>
        <ecNumber evidence="4 17">1.17.99.6</ecNumber>
    </recommendedName>
    <alternativeName>
        <fullName evidence="15 17">Queuosine biosynthesis protein QueH</fullName>
    </alternativeName>
</protein>
<evidence type="ECO:0000256" key="10">
    <source>
        <dbReference type="ARBA" id="ARBA00023002"/>
    </source>
</evidence>
<keyword evidence="9 17" id="KW-0671">Queuosine biosynthesis</keyword>
<evidence type="ECO:0000256" key="13">
    <source>
        <dbReference type="ARBA" id="ARBA00023157"/>
    </source>
</evidence>
<gene>
    <name evidence="17" type="primary">queH</name>
    <name evidence="18" type="ordered locus">Dred_1663</name>
</gene>
<evidence type="ECO:0000256" key="14">
    <source>
        <dbReference type="ARBA" id="ARBA00023284"/>
    </source>
</evidence>
<comment type="similarity">
    <text evidence="3 17">Belongs to the QueH family.</text>
</comment>
<comment type="function">
    <text evidence="1 17">Catalyzes the conversion of epoxyqueuosine (oQ) to queuosine (Q), which is a hypermodified base found in the wobble positions of tRNA(Asp), tRNA(Asn), tRNA(His) and tRNA(Tyr).</text>
</comment>
<dbReference type="PANTHER" id="PTHR36701">
    <property type="entry name" value="EPOXYQUEUOSINE REDUCTASE QUEH"/>
    <property type="match status" value="1"/>
</dbReference>
<dbReference type="GO" id="GO:0008616">
    <property type="term" value="P:tRNA queuosine(34) biosynthetic process"/>
    <property type="evidence" value="ECO:0007669"/>
    <property type="project" value="UniProtKB-UniRule"/>
</dbReference>
<dbReference type="InterPro" id="IPR003828">
    <property type="entry name" value="QueH"/>
</dbReference>
<evidence type="ECO:0000256" key="2">
    <source>
        <dbReference type="ARBA" id="ARBA00004691"/>
    </source>
</evidence>
<dbReference type="STRING" id="349161.Dred_1663"/>
<evidence type="ECO:0000256" key="1">
    <source>
        <dbReference type="ARBA" id="ARBA00002268"/>
    </source>
</evidence>
<evidence type="ECO:0000313" key="18">
    <source>
        <dbReference type="EMBL" id="ABO50191.1"/>
    </source>
</evidence>
<keyword evidence="11 17" id="KW-0408">Iron</keyword>
<feature type="binding site" evidence="17">
    <location>
        <position position="84"/>
    </location>
    <ligand>
        <name>[4Fe-4S] cluster</name>
        <dbReference type="ChEBI" id="CHEBI:49883"/>
    </ligand>
</feature>
<feature type="disulfide bond" description="Redox-active" evidence="17">
    <location>
        <begin position="164"/>
        <end position="166"/>
    </location>
</feature>
<proteinExistence type="inferred from homology"/>
<dbReference type="RefSeq" id="WP_011878006.1">
    <property type="nucleotide sequence ID" value="NC_009253.1"/>
</dbReference>
<dbReference type="GO" id="GO:0051539">
    <property type="term" value="F:4 iron, 4 sulfur cluster binding"/>
    <property type="evidence" value="ECO:0007669"/>
    <property type="project" value="UniProtKB-UniRule"/>
</dbReference>
<dbReference type="Pfam" id="PF02677">
    <property type="entry name" value="QueH"/>
    <property type="match status" value="1"/>
</dbReference>
<dbReference type="HAMAP" id="MF_02089">
    <property type="entry name" value="QueH"/>
    <property type="match status" value="1"/>
</dbReference>
<evidence type="ECO:0000313" key="19">
    <source>
        <dbReference type="Proteomes" id="UP000001556"/>
    </source>
</evidence>
<dbReference type="EC" id="1.17.99.6" evidence="4 17"/>
<evidence type="ECO:0000256" key="12">
    <source>
        <dbReference type="ARBA" id="ARBA00023014"/>
    </source>
</evidence>
<comment type="pathway">
    <text evidence="2 17">tRNA modification; tRNA-queuosine biosynthesis.</text>
</comment>
<evidence type="ECO:0000256" key="16">
    <source>
        <dbReference type="ARBA" id="ARBA00047415"/>
    </source>
</evidence>
<dbReference type="PANTHER" id="PTHR36701:SF1">
    <property type="entry name" value="EPOXYQUEUOSINE REDUCTASE QUEH"/>
    <property type="match status" value="1"/>
</dbReference>
<evidence type="ECO:0000256" key="11">
    <source>
        <dbReference type="ARBA" id="ARBA00023004"/>
    </source>
</evidence>
<accession>A4J538</accession>